<sequence>MRAIANQHHRIQDAAFRTDGREFCRAEFCRAEFCRAEFCRAEFCRAEFCRVGLPSHDIKQCSAAGQASDAAPELAISASRGCLCEAL</sequence>
<evidence type="ECO:0000313" key="1">
    <source>
        <dbReference type="EMBL" id="QDT61206.1"/>
    </source>
</evidence>
<organism evidence="1 2">
    <name type="scientific">Stieleria bergensis</name>
    <dbReference type="NCBI Taxonomy" id="2528025"/>
    <lineage>
        <taxon>Bacteria</taxon>
        <taxon>Pseudomonadati</taxon>
        <taxon>Planctomycetota</taxon>
        <taxon>Planctomycetia</taxon>
        <taxon>Pirellulales</taxon>
        <taxon>Pirellulaceae</taxon>
        <taxon>Stieleria</taxon>
    </lineage>
</organism>
<gene>
    <name evidence="1" type="ORF">SV7mr_37400</name>
</gene>
<dbReference type="AlphaFoldDB" id="A0A517SYJ6"/>
<evidence type="ECO:0000313" key="2">
    <source>
        <dbReference type="Proteomes" id="UP000315003"/>
    </source>
</evidence>
<proteinExistence type="predicted"/>
<protein>
    <submittedName>
        <fullName evidence="1">Uncharacterized protein</fullName>
    </submittedName>
</protein>
<dbReference type="EMBL" id="CP036272">
    <property type="protein sequence ID" value="QDT61206.1"/>
    <property type="molecule type" value="Genomic_DNA"/>
</dbReference>
<accession>A0A517SYJ6</accession>
<name>A0A517SYJ6_9BACT</name>
<dbReference type="Proteomes" id="UP000315003">
    <property type="component" value="Chromosome"/>
</dbReference>
<keyword evidence="2" id="KW-1185">Reference proteome</keyword>
<reference evidence="1 2" key="1">
    <citation type="submission" date="2019-02" db="EMBL/GenBank/DDBJ databases">
        <title>Deep-cultivation of Planctomycetes and their phenomic and genomic characterization uncovers novel biology.</title>
        <authorList>
            <person name="Wiegand S."/>
            <person name="Jogler M."/>
            <person name="Boedeker C."/>
            <person name="Pinto D."/>
            <person name="Vollmers J."/>
            <person name="Rivas-Marin E."/>
            <person name="Kohn T."/>
            <person name="Peeters S.H."/>
            <person name="Heuer A."/>
            <person name="Rast P."/>
            <person name="Oberbeckmann S."/>
            <person name="Bunk B."/>
            <person name="Jeske O."/>
            <person name="Meyerdierks A."/>
            <person name="Storesund J.E."/>
            <person name="Kallscheuer N."/>
            <person name="Luecker S."/>
            <person name="Lage O.M."/>
            <person name="Pohl T."/>
            <person name="Merkel B.J."/>
            <person name="Hornburger P."/>
            <person name="Mueller R.-W."/>
            <person name="Bruemmer F."/>
            <person name="Labrenz M."/>
            <person name="Spormann A.M."/>
            <person name="Op den Camp H."/>
            <person name="Overmann J."/>
            <person name="Amann R."/>
            <person name="Jetten M.S.M."/>
            <person name="Mascher T."/>
            <person name="Medema M.H."/>
            <person name="Devos D.P."/>
            <person name="Kaster A.-K."/>
            <person name="Ovreas L."/>
            <person name="Rohde M."/>
            <person name="Galperin M.Y."/>
            <person name="Jogler C."/>
        </authorList>
    </citation>
    <scope>NUCLEOTIDE SEQUENCE [LARGE SCALE GENOMIC DNA]</scope>
    <source>
        <strain evidence="1 2">SV_7m_r</strain>
    </source>
</reference>